<protein>
    <submittedName>
        <fullName evidence="1">SusD/RagB family nutrient-binding outer membrane lipoprotein</fullName>
    </submittedName>
</protein>
<dbReference type="EMBL" id="JAGTXB010000001">
    <property type="protein sequence ID" value="MBS0026182.1"/>
    <property type="molecule type" value="Genomic_DNA"/>
</dbReference>
<name>A0ABS5IT86_9BACT</name>
<proteinExistence type="predicted"/>
<keyword evidence="1" id="KW-0449">Lipoprotein</keyword>
<evidence type="ECO:0000313" key="1">
    <source>
        <dbReference type="EMBL" id="MBS0026182.1"/>
    </source>
</evidence>
<reference evidence="1 2" key="1">
    <citation type="submission" date="2021-04" db="EMBL/GenBank/DDBJ databases">
        <title>Chitinophaga sp. nov., isolated from the rhizosphere soil.</title>
        <authorList>
            <person name="He S."/>
        </authorList>
    </citation>
    <scope>NUCLEOTIDE SEQUENCE [LARGE SCALE GENOMIC DNA]</scope>
    <source>
        <strain evidence="1 2">2R12</strain>
    </source>
</reference>
<keyword evidence="2" id="KW-1185">Reference proteome</keyword>
<evidence type="ECO:0000313" key="2">
    <source>
        <dbReference type="Proteomes" id="UP000676386"/>
    </source>
</evidence>
<organism evidence="1 2">
    <name type="scientific">Chitinophaga hostae</name>
    <dbReference type="NCBI Taxonomy" id="2831022"/>
    <lineage>
        <taxon>Bacteria</taxon>
        <taxon>Pseudomonadati</taxon>
        <taxon>Bacteroidota</taxon>
        <taxon>Chitinophagia</taxon>
        <taxon>Chitinophagales</taxon>
        <taxon>Chitinophagaceae</taxon>
        <taxon>Chitinophaga</taxon>
    </lineage>
</organism>
<comment type="caution">
    <text evidence="1">The sequence shown here is derived from an EMBL/GenBank/DDBJ whole genome shotgun (WGS) entry which is preliminary data.</text>
</comment>
<dbReference type="PROSITE" id="PS51257">
    <property type="entry name" value="PROKAR_LIPOPROTEIN"/>
    <property type="match status" value="1"/>
</dbReference>
<sequence>MNKSKPEFMKRSKYLFLGALILLTACTKGFLDINKDPNYAAKTTENRLLTAAQQGLSYALGFTNDNRGARGLTEVLSVYMHQICVRESQDQYGVDGNDVNITGSWTDMYSSGAAQVGSDVLGTLQNVETIISQGTANKNMIYVGIAKIMKAYALSQFVDAFADIPYSEANKFLTEGIRYPKYDKGADIYPKLFALLDEGIANLSVDAANPLVPAGDDLFYGGDTYKWANFARTLKLKLYNQIRLVQNVSTQVAALEAENKMISSIGESFMFIYGRTSTPDDRNPGFNEYFASQRTHYMSPWFYEILRGYNKTIFTGNQDPRLPYYFYNQLHYKSKATNRTDYRDSGFVSIAFGSVSSNRDGAQDASLTMFGIYPVGGRFQAVGDTGVVDASMATGAAPFRMLTYADRLYIEAELMNAGVLPGDPRAKLQAAIAESFQQVDFVVTLASKQQVPILKGSADVANYTAKVLSEYDNGSPAKKLEIIMTQKWISSFGNSVDQYTDYRRTGYPILFDPNNQTQAPGGRLQPPLKGDPTIAGNQASIPVQLSVGYPLSLPWSSLDLNVNKNAPAQKKPASYPVFWDKN</sequence>
<dbReference type="InterPro" id="IPR011990">
    <property type="entry name" value="TPR-like_helical_dom_sf"/>
</dbReference>
<dbReference type="InterPro" id="IPR041662">
    <property type="entry name" value="SusD-like_2"/>
</dbReference>
<dbReference type="RefSeq" id="WP_211971310.1">
    <property type="nucleotide sequence ID" value="NZ_CBFHAM010000044.1"/>
</dbReference>
<dbReference type="Proteomes" id="UP000676386">
    <property type="component" value="Unassembled WGS sequence"/>
</dbReference>
<dbReference type="Pfam" id="PF12771">
    <property type="entry name" value="SusD-like_2"/>
    <property type="match status" value="1"/>
</dbReference>
<dbReference type="SUPFAM" id="SSF48452">
    <property type="entry name" value="TPR-like"/>
    <property type="match status" value="1"/>
</dbReference>
<gene>
    <name evidence="1" type="ORF">KE626_02555</name>
</gene>
<dbReference type="Gene3D" id="1.25.40.390">
    <property type="match status" value="1"/>
</dbReference>
<accession>A0ABS5IT86</accession>